<keyword evidence="2" id="KW-0175">Coiled coil</keyword>
<feature type="domain" description="Multidrug resistance protein MdtA-like barrel-sandwich hybrid" evidence="4">
    <location>
        <begin position="83"/>
        <end position="290"/>
    </location>
</feature>
<dbReference type="InterPro" id="IPR011053">
    <property type="entry name" value="Single_hybrid_motif"/>
</dbReference>
<feature type="transmembrane region" description="Helical" evidence="3">
    <location>
        <begin position="36"/>
        <end position="56"/>
    </location>
</feature>
<dbReference type="InterPro" id="IPR058625">
    <property type="entry name" value="MdtA-like_BSH"/>
</dbReference>
<dbReference type="Gene3D" id="2.40.50.100">
    <property type="match status" value="1"/>
</dbReference>
<dbReference type="OrthoDB" id="9775513at2"/>
<evidence type="ECO:0000256" key="1">
    <source>
        <dbReference type="ARBA" id="ARBA00009477"/>
    </source>
</evidence>
<dbReference type="Pfam" id="PF25917">
    <property type="entry name" value="BSH_RND"/>
    <property type="match status" value="1"/>
</dbReference>
<keyword evidence="6" id="KW-1185">Reference proteome</keyword>
<dbReference type="PANTHER" id="PTHR30386:SF28">
    <property type="entry name" value="EXPORTED PROTEIN"/>
    <property type="match status" value="1"/>
</dbReference>
<evidence type="ECO:0000313" key="5">
    <source>
        <dbReference type="EMBL" id="RAU18141.1"/>
    </source>
</evidence>
<accession>A0A364NM58</accession>
<dbReference type="Gene3D" id="2.40.30.170">
    <property type="match status" value="1"/>
</dbReference>
<dbReference type="SUPFAM" id="SSF51230">
    <property type="entry name" value="Single hybrid motif"/>
    <property type="match status" value="1"/>
</dbReference>
<dbReference type="Proteomes" id="UP000250744">
    <property type="component" value="Unassembled WGS sequence"/>
</dbReference>
<keyword evidence="3" id="KW-0812">Transmembrane</keyword>
<dbReference type="InterPro" id="IPR050739">
    <property type="entry name" value="MFP"/>
</dbReference>
<keyword evidence="3" id="KW-1133">Transmembrane helix</keyword>
<reference evidence="5 6" key="1">
    <citation type="submission" date="2018-06" db="EMBL/GenBank/DDBJ databases">
        <title>Nitrincola tibetense sp. nov., isolated from Lake XuguoCo on Tibetan Plateau.</title>
        <authorList>
            <person name="Xing P."/>
        </authorList>
    </citation>
    <scope>NUCLEOTIDE SEQUENCE [LARGE SCALE GENOMIC DNA]</scope>
    <source>
        <strain evidence="6">xg18</strain>
    </source>
</reference>
<protein>
    <recommendedName>
        <fullName evidence="4">Multidrug resistance protein MdtA-like barrel-sandwich hybrid domain-containing protein</fullName>
    </recommendedName>
</protein>
<feature type="coiled-coil region" evidence="2">
    <location>
        <begin position="133"/>
        <end position="191"/>
    </location>
</feature>
<evidence type="ECO:0000313" key="6">
    <source>
        <dbReference type="Proteomes" id="UP000250744"/>
    </source>
</evidence>
<evidence type="ECO:0000256" key="3">
    <source>
        <dbReference type="SAM" id="Phobius"/>
    </source>
</evidence>
<proteinExistence type="inferred from homology"/>
<name>A0A364NM58_9GAMM</name>
<comment type="similarity">
    <text evidence="1">Belongs to the membrane fusion protein (MFP) (TC 8.A.1) family.</text>
</comment>
<keyword evidence="3" id="KW-0472">Membrane</keyword>
<dbReference type="AlphaFoldDB" id="A0A364NM58"/>
<sequence>MDDTKKQPAPFFRPEVIEHQSHRHIGQVLIHQPSSYWLIGLAALLLIILALSFITLGTHTRKATSPGMLIPDQGVLRVFAPSQGRVLAVHVKEGDQVVAGDPLFVISDERVSMLGEFQTLIGDLLTQREELISQNKAQALNRLERQKELFELRLQAMQEEESQFKSEISVLEQRERLARNNLERVQELRARGHVSISELQKVESDLLLLTSQKQAVQRSQMGLERDRLTLLAQRREAEERFQQEIVDAERTHTLLQQEVAENKVRSQQLVTAPFDGIVTGLNIQIGQQVNLNYLMASLLPKDRNLQAHIYVPPHQVGFIEPNQKVMLRYASFPYQKFGMGKGKVINIAATPYSIHELQPHIVSLLQGHGAQGVDGIYYLVTVELDSQDIRIYGNDQKLMPGMLFEADILQDKRRIYEWILEPVYSITKKQL</sequence>
<evidence type="ECO:0000256" key="2">
    <source>
        <dbReference type="SAM" id="Coils"/>
    </source>
</evidence>
<gene>
    <name evidence="5" type="ORF">DN062_10195</name>
</gene>
<dbReference type="PANTHER" id="PTHR30386">
    <property type="entry name" value="MEMBRANE FUSION SUBUNIT OF EMRAB-TOLC MULTIDRUG EFFLUX PUMP"/>
    <property type="match status" value="1"/>
</dbReference>
<feature type="coiled-coil region" evidence="2">
    <location>
        <begin position="231"/>
        <end position="258"/>
    </location>
</feature>
<dbReference type="RefSeq" id="WP_112159221.1">
    <property type="nucleotide sequence ID" value="NZ_QKRX01000006.1"/>
</dbReference>
<dbReference type="EMBL" id="QKRX01000006">
    <property type="protein sequence ID" value="RAU18141.1"/>
    <property type="molecule type" value="Genomic_DNA"/>
</dbReference>
<dbReference type="PRINTS" id="PR01490">
    <property type="entry name" value="RTXTOXIND"/>
</dbReference>
<organism evidence="5 6">
    <name type="scientific">Nitrincola tibetensis</name>
    <dbReference type="NCBI Taxonomy" id="2219697"/>
    <lineage>
        <taxon>Bacteria</taxon>
        <taxon>Pseudomonadati</taxon>
        <taxon>Pseudomonadota</taxon>
        <taxon>Gammaproteobacteria</taxon>
        <taxon>Oceanospirillales</taxon>
        <taxon>Oceanospirillaceae</taxon>
        <taxon>Nitrincola</taxon>
    </lineage>
</organism>
<evidence type="ECO:0000259" key="4">
    <source>
        <dbReference type="Pfam" id="PF25917"/>
    </source>
</evidence>
<comment type="caution">
    <text evidence="5">The sequence shown here is derived from an EMBL/GenBank/DDBJ whole genome shotgun (WGS) entry which is preliminary data.</text>
</comment>